<evidence type="ECO:0000313" key="3">
    <source>
        <dbReference type="Proteomes" id="UP000592181"/>
    </source>
</evidence>
<feature type="region of interest" description="Disordered" evidence="1">
    <location>
        <begin position="70"/>
        <end position="112"/>
    </location>
</feature>
<reference evidence="2 3" key="1">
    <citation type="submission" date="2020-07" db="EMBL/GenBank/DDBJ databases">
        <title>Sequencing the genomes of 1000 actinobacteria strains.</title>
        <authorList>
            <person name="Klenk H.-P."/>
        </authorList>
    </citation>
    <scope>NUCLEOTIDE SEQUENCE [LARGE SCALE GENOMIC DNA]</scope>
    <source>
        <strain evidence="2 3">DSM 24723</strain>
    </source>
</reference>
<organism evidence="2 3">
    <name type="scientific">Janibacter alkaliphilus</name>
    <dbReference type="NCBI Taxonomy" id="1069963"/>
    <lineage>
        <taxon>Bacteria</taxon>
        <taxon>Bacillati</taxon>
        <taxon>Actinomycetota</taxon>
        <taxon>Actinomycetes</taxon>
        <taxon>Micrococcales</taxon>
        <taxon>Intrasporangiaceae</taxon>
        <taxon>Janibacter</taxon>
    </lineage>
</organism>
<protein>
    <recommendedName>
        <fullName evidence="4">Primosomal protein</fullName>
    </recommendedName>
</protein>
<name>A0A852X9H4_9MICO</name>
<evidence type="ECO:0008006" key="4">
    <source>
        <dbReference type="Google" id="ProtNLM"/>
    </source>
</evidence>
<dbReference type="RefSeq" id="WP_179463389.1">
    <property type="nucleotide sequence ID" value="NZ_JACBZX010000001.1"/>
</dbReference>
<proteinExistence type="predicted"/>
<accession>A0A852X9H4</accession>
<comment type="caution">
    <text evidence="2">The sequence shown here is derived from an EMBL/GenBank/DDBJ whole genome shotgun (WGS) entry which is preliminary data.</text>
</comment>
<dbReference type="Proteomes" id="UP000592181">
    <property type="component" value="Unassembled WGS sequence"/>
</dbReference>
<sequence>MPSDPRPELNKLIAALERHLEASSQRRGEDDPRVIAAYEDLADAFEAYDDALHEATGEMTPLIVVDEQLADEIVGEDRDRSGQGDDEDYDEDEDEQSYSGLDDEDYDADDRR</sequence>
<dbReference type="EMBL" id="JACBZX010000001">
    <property type="protein sequence ID" value="NYG38150.1"/>
    <property type="molecule type" value="Genomic_DNA"/>
</dbReference>
<dbReference type="AlphaFoldDB" id="A0A852X9H4"/>
<keyword evidence="3" id="KW-1185">Reference proteome</keyword>
<gene>
    <name evidence="2" type="ORF">BJY28_002619</name>
</gene>
<evidence type="ECO:0000256" key="1">
    <source>
        <dbReference type="SAM" id="MobiDB-lite"/>
    </source>
</evidence>
<evidence type="ECO:0000313" key="2">
    <source>
        <dbReference type="EMBL" id="NYG38150.1"/>
    </source>
</evidence>
<feature type="compositionally biased region" description="Acidic residues" evidence="1">
    <location>
        <begin position="84"/>
        <end position="112"/>
    </location>
</feature>